<keyword evidence="2" id="KW-0677">Repeat</keyword>
<dbReference type="GO" id="GO:0005524">
    <property type="term" value="F:ATP binding"/>
    <property type="evidence" value="ECO:0007669"/>
    <property type="project" value="UniProtKB-KW"/>
</dbReference>
<keyword evidence="1" id="KW-0813">Transport</keyword>
<feature type="domain" description="ABC transporter" evidence="6">
    <location>
        <begin position="18"/>
        <end position="253"/>
    </location>
</feature>
<evidence type="ECO:0000259" key="6">
    <source>
        <dbReference type="PROSITE" id="PS50893"/>
    </source>
</evidence>
<dbReference type="RefSeq" id="WP_245702123.1">
    <property type="nucleotide sequence ID" value="NZ_AP023440.1"/>
</dbReference>
<dbReference type="InterPro" id="IPR003439">
    <property type="entry name" value="ABC_transporter-like_ATP-bd"/>
</dbReference>
<feature type="compositionally biased region" description="Low complexity" evidence="5">
    <location>
        <begin position="510"/>
        <end position="537"/>
    </location>
</feature>
<keyword evidence="3" id="KW-0547">Nucleotide-binding</keyword>
<dbReference type="Pfam" id="PF00005">
    <property type="entry name" value="ABC_tran"/>
    <property type="match status" value="2"/>
</dbReference>
<evidence type="ECO:0000256" key="3">
    <source>
        <dbReference type="ARBA" id="ARBA00022741"/>
    </source>
</evidence>
<gene>
    <name evidence="7" type="ORF">GCM10017557_00530</name>
</gene>
<evidence type="ECO:0000313" key="7">
    <source>
        <dbReference type="EMBL" id="BCL25194.1"/>
    </source>
</evidence>
<name>A0A7G1NU82_9ACTN</name>
<dbReference type="SMART" id="SM00382">
    <property type="entry name" value="AAA"/>
    <property type="match status" value="2"/>
</dbReference>
<dbReference type="InterPro" id="IPR027417">
    <property type="entry name" value="P-loop_NTPase"/>
</dbReference>
<dbReference type="PROSITE" id="PS00211">
    <property type="entry name" value="ABC_TRANSPORTER_1"/>
    <property type="match status" value="1"/>
</dbReference>
<reference evidence="7 8" key="1">
    <citation type="journal article" date="2014" name="Int. J. Syst. Evol. Microbiol.">
        <title>Complete genome sequence of Corynebacterium casei LMG S-19264T (=DSM 44701T), isolated from a smear-ripened cheese.</title>
        <authorList>
            <consortium name="US DOE Joint Genome Institute (JGI-PGF)"/>
            <person name="Walter F."/>
            <person name="Albersmeier A."/>
            <person name="Kalinowski J."/>
            <person name="Ruckert C."/>
        </authorList>
    </citation>
    <scope>NUCLEOTIDE SEQUENCE [LARGE SCALE GENOMIC DNA]</scope>
    <source>
        <strain evidence="7 8">JCM 4677</strain>
    </source>
</reference>
<accession>A0A7G1NU82</accession>
<dbReference type="CDD" id="cd03216">
    <property type="entry name" value="ABC_Carb_Monos_I"/>
    <property type="match status" value="1"/>
</dbReference>
<feature type="domain" description="ABC transporter" evidence="6">
    <location>
        <begin position="257"/>
        <end position="506"/>
    </location>
</feature>
<dbReference type="PANTHER" id="PTHR43790">
    <property type="entry name" value="CARBOHYDRATE TRANSPORT ATP-BINDING PROTEIN MG119-RELATED"/>
    <property type="match status" value="1"/>
</dbReference>
<dbReference type="InterPro" id="IPR050107">
    <property type="entry name" value="ABC_carbohydrate_import_ATPase"/>
</dbReference>
<feature type="region of interest" description="Disordered" evidence="5">
    <location>
        <begin position="510"/>
        <end position="543"/>
    </location>
</feature>
<evidence type="ECO:0000256" key="2">
    <source>
        <dbReference type="ARBA" id="ARBA00022737"/>
    </source>
</evidence>
<keyword evidence="8" id="KW-1185">Reference proteome</keyword>
<dbReference type="CDD" id="cd03215">
    <property type="entry name" value="ABC_Carb_Monos_II"/>
    <property type="match status" value="1"/>
</dbReference>
<dbReference type="GO" id="GO:0016887">
    <property type="term" value="F:ATP hydrolysis activity"/>
    <property type="evidence" value="ECO:0007669"/>
    <property type="project" value="InterPro"/>
</dbReference>
<keyword evidence="4 7" id="KW-0067">ATP-binding</keyword>
<protein>
    <submittedName>
        <fullName evidence="7">ABC transporter ATP-binding protein</fullName>
    </submittedName>
</protein>
<proteinExistence type="predicted"/>
<dbReference type="PROSITE" id="PS50893">
    <property type="entry name" value="ABC_TRANSPORTER_2"/>
    <property type="match status" value="2"/>
</dbReference>
<dbReference type="PANTHER" id="PTHR43790:SF9">
    <property type="entry name" value="GALACTOFURANOSE TRANSPORTER ATP-BINDING PROTEIN YTFR"/>
    <property type="match status" value="1"/>
</dbReference>
<dbReference type="Proteomes" id="UP000516444">
    <property type="component" value="Chromosome"/>
</dbReference>
<evidence type="ECO:0000313" key="8">
    <source>
        <dbReference type="Proteomes" id="UP000516444"/>
    </source>
</evidence>
<dbReference type="SUPFAM" id="SSF52540">
    <property type="entry name" value="P-loop containing nucleoside triphosphate hydrolases"/>
    <property type="match status" value="2"/>
</dbReference>
<sequence length="543" mass="56800">MSPHDTDARPAGGDTPRLIMRGIVKRFPGTLANDGADLVVRPGEVHCLLGENGAGKSTLMKILAGSYRPDAGEILLDGEPVTLAGPQAGLAAGIAVIYQELDLVPDLTVAQNLLLGHAPSWGPVVRRKERAELARAAIARVGGNFSVHTPVRALPIAAQQLTAIARALTADARLIVMDEPSATLGESDLRTVFDVIRSLTAQGRSVIYISHRLDEVMEIGDRATVMRDGRSVAVRDLATTTADELVADMIGENRELVRTTDRPRPDGPPLLEIRSARSPGLIDIKGIEVRAGEIVGLAGLGGAGRTTLLKALFADTRATVSASVDGKDLRLRSPAAAVRAGLALVPESRKEQGLMLELSVARNAAVTALTRPPWLFPRRLGRRLAAPVITDLGVRCSSPDQPVGKLSGGNQQKVVLAKWITRGDIRVLLLDEPTRGLDVGAKADLYRQVRHLADQGVAVLLASSELSELTANADRVWVLHEGRNVACFDPRTTDENTIAHAVITGAAPTGAASAGAAPTGATSTGATSTGATSIGATPPGASS</sequence>
<dbReference type="AlphaFoldDB" id="A0A7G1NU82"/>
<dbReference type="InterPro" id="IPR017871">
    <property type="entry name" value="ABC_transporter-like_CS"/>
</dbReference>
<dbReference type="EMBL" id="AP023440">
    <property type="protein sequence ID" value="BCL25194.1"/>
    <property type="molecule type" value="Genomic_DNA"/>
</dbReference>
<dbReference type="Gene3D" id="3.40.50.300">
    <property type="entry name" value="P-loop containing nucleotide triphosphate hydrolases"/>
    <property type="match status" value="2"/>
</dbReference>
<evidence type="ECO:0000256" key="4">
    <source>
        <dbReference type="ARBA" id="ARBA00022840"/>
    </source>
</evidence>
<dbReference type="InterPro" id="IPR003593">
    <property type="entry name" value="AAA+_ATPase"/>
</dbReference>
<organism evidence="7 8">
    <name type="scientific">Streptomyces aurantiacus</name>
    <dbReference type="NCBI Taxonomy" id="47760"/>
    <lineage>
        <taxon>Bacteria</taxon>
        <taxon>Bacillati</taxon>
        <taxon>Actinomycetota</taxon>
        <taxon>Actinomycetes</taxon>
        <taxon>Kitasatosporales</taxon>
        <taxon>Streptomycetaceae</taxon>
        <taxon>Streptomyces</taxon>
        <taxon>Streptomyces aurantiacus group</taxon>
    </lineage>
</organism>
<dbReference type="KEGG" id="sgm:GCM10017557_00530"/>
<evidence type="ECO:0000256" key="5">
    <source>
        <dbReference type="SAM" id="MobiDB-lite"/>
    </source>
</evidence>
<evidence type="ECO:0000256" key="1">
    <source>
        <dbReference type="ARBA" id="ARBA00022448"/>
    </source>
</evidence>